<dbReference type="RefSeq" id="WP_378586371.1">
    <property type="nucleotide sequence ID" value="NZ_JBHSKD010000002.1"/>
</dbReference>
<evidence type="ECO:0000313" key="2">
    <source>
        <dbReference type="Proteomes" id="UP001596087"/>
    </source>
</evidence>
<keyword evidence="2" id="KW-1185">Reference proteome</keyword>
<dbReference type="Pfam" id="PF10978">
    <property type="entry name" value="DUF2785"/>
    <property type="match status" value="1"/>
</dbReference>
<protein>
    <submittedName>
        <fullName evidence="1">DUF2785 domain-containing protein</fullName>
    </submittedName>
</protein>
<dbReference type="Proteomes" id="UP001596087">
    <property type="component" value="Unassembled WGS sequence"/>
</dbReference>
<proteinExistence type="predicted"/>
<comment type="caution">
    <text evidence="1">The sequence shown here is derived from an EMBL/GenBank/DDBJ whole genome shotgun (WGS) entry which is preliminary data.</text>
</comment>
<evidence type="ECO:0000313" key="1">
    <source>
        <dbReference type="EMBL" id="MFC5175512.1"/>
    </source>
</evidence>
<name>A0ABW0BEN9_9ACTN</name>
<dbReference type="EMBL" id="JBHSKD010000002">
    <property type="protein sequence ID" value="MFC5175512.1"/>
    <property type="molecule type" value="Genomic_DNA"/>
</dbReference>
<sequence length="281" mass="30659">MSGSYWKQVVDHDFVVPQDRPLDDLTAELTRMLGSTDPAQRDDTAYTALGTWTERGVYDDLLAGLGDGMAAGLTVGLGEKGTDSVFRRSFSVLILAECLARDNVAALVPSAKVLEWGDRIATWYLRERDLRGHVPGKGWAHAVAHGADAIGELARSPHLATSELTVLLDVIGERLSLPVDELFSHGEPDRMALATMHILRRNAVPLSVLEPWVARLVSIATTKVRAGTDPFLLRGNAETYLRALYLQLALAPHPPGVRSDLLLCLVDALKRTNPHYLTARG</sequence>
<dbReference type="InterPro" id="IPR021247">
    <property type="entry name" value="DUF2785"/>
</dbReference>
<gene>
    <name evidence="1" type="ORF">ACFPGP_02430</name>
</gene>
<reference evidence="2" key="1">
    <citation type="journal article" date="2019" name="Int. J. Syst. Evol. Microbiol.">
        <title>The Global Catalogue of Microorganisms (GCM) 10K type strain sequencing project: providing services to taxonomists for standard genome sequencing and annotation.</title>
        <authorList>
            <consortium name="The Broad Institute Genomics Platform"/>
            <consortium name="The Broad Institute Genome Sequencing Center for Infectious Disease"/>
            <person name="Wu L."/>
            <person name="Ma J."/>
        </authorList>
    </citation>
    <scope>NUCLEOTIDE SEQUENCE [LARGE SCALE GENOMIC DNA]</scope>
    <source>
        <strain evidence="2">DFY41</strain>
    </source>
</reference>
<organism evidence="1 2">
    <name type="scientific">Nocardioides taihuensis</name>
    <dbReference type="NCBI Taxonomy" id="1835606"/>
    <lineage>
        <taxon>Bacteria</taxon>
        <taxon>Bacillati</taxon>
        <taxon>Actinomycetota</taxon>
        <taxon>Actinomycetes</taxon>
        <taxon>Propionibacteriales</taxon>
        <taxon>Nocardioidaceae</taxon>
        <taxon>Nocardioides</taxon>
    </lineage>
</organism>
<accession>A0ABW0BEN9</accession>